<proteinExistence type="predicted"/>
<evidence type="ECO:0000313" key="2">
    <source>
        <dbReference type="Proteomes" id="UP000194350"/>
    </source>
</evidence>
<sequence>MLNQNGSVGGCKKPNSQPLVSTTVQALAIGIRVSGARLPAAKYLTEIQENKQGVKGC</sequence>
<name>A0A1Y2S8X3_9GAMM</name>
<reference evidence="1 2" key="1">
    <citation type="submission" date="2016-10" db="EMBL/GenBank/DDBJ databases">
        <title>Systematic genetic and metabolomic analysis of Xenorhabdus and Photorhabdus spp., highlights the requirements for a dual symbiotic and pathogenic life style.</title>
        <authorList>
            <person name="Tobias N.J."/>
            <person name="Wolff H."/>
            <person name="Djahanschiri B."/>
            <person name="Pidot S.J."/>
            <person name="Stinear T.P."/>
            <person name="Ebersberger I."/>
            <person name="Bode H.B."/>
        </authorList>
    </citation>
    <scope>NUCLEOTIDE SEQUENCE [LARGE SCALE GENOMIC DNA]</scope>
    <source>
        <strain evidence="1 2">DSM 22392</strain>
    </source>
</reference>
<dbReference type="Proteomes" id="UP000194350">
    <property type="component" value="Unassembled WGS sequence"/>
</dbReference>
<protein>
    <submittedName>
        <fullName evidence="1">Uncharacterized protein</fullName>
    </submittedName>
</protein>
<dbReference type="EMBL" id="MUBJ01000085">
    <property type="protein sequence ID" value="OTA13990.1"/>
    <property type="molecule type" value="Genomic_DNA"/>
</dbReference>
<comment type="caution">
    <text evidence="1">The sequence shown here is derived from an EMBL/GenBank/DDBJ whole genome shotgun (WGS) entry which is preliminary data.</text>
</comment>
<accession>A0A1Y2S8X3</accession>
<organism evidence="1 2">
    <name type="scientific">Xenorhabdus vietnamensis</name>
    <dbReference type="NCBI Taxonomy" id="351656"/>
    <lineage>
        <taxon>Bacteria</taxon>
        <taxon>Pseudomonadati</taxon>
        <taxon>Pseudomonadota</taxon>
        <taxon>Gammaproteobacteria</taxon>
        <taxon>Enterobacterales</taxon>
        <taxon>Morganellaceae</taxon>
        <taxon>Xenorhabdus</taxon>
    </lineage>
</organism>
<evidence type="ECO:0000313" key="1">
    <source>
        <dbReference type="EMBL" id="OTA13990.1"/>
    </source>
</evidence>
<gene>
    <name evidence="1" type="ORF">Xvie_04087</name>
</gene>
<dbReference type="AlphaFoldDB" id="A0A1Y2S8X3"/>
<keyword evidence="2" id="KW-1185">Reference proteome</keyword>